<keyword evidence="6" id="KW-0808">Transferase</keyword>
<dbReference type="PROSITE" id="PS50237">
    <property type="entry name" value="HECT"/>
    <property type="match status" value="1"/>
</dbReference>
<feature type="compositionally biased region" description="Basic and acidic residues" evidence="13">
    <location>
        <begin position="1624"/>
        <end position="1641"/>
    </location>
</feature>
<reference evidence="16" key="1">
    <citation type="submission" date="2016-05" db="EMBL/GenBank/DDBJ databases">
        <title>Comparative genomics of biotechnologically important yeasts.</title>
        <authorList>
            <consortium name="DOE Joint Genome Institute"/>
            <person name="Riley R."/>
            <person name="Haridas S."/>
            <person name="Wolfe K.H."/>
            <person name="Lopes M.R."/>
            <person name="Hittinger C.T."/>
            <person name="Goker M."/>
            <person name="Salamov A."/>
            <person name="Wisecaver J."/>
            <person name="Long T.M."/>
            <person name="Aerts A.L."/>
            <person name="Barry K."/>
            <person name="Choi C."/>
            <person name="Clum A."/>
            <person name="Coughlan A.Y."/>
            <person name="Deshpande S."/>
            <person name="Douglass A.P."/>
            <person name="Hanson S.J."/>
            <person name="Klenk H.-P."/>
            <person name="Labutti K."/>
            <person name="Lapidus A."/>
            <person name="Lindquist E."/>
            <person name="Lipzen A."/>
            <person name="Meier-Kolthoff J.P."/>
            <person name="Ohm R.A."/>
            <person name="Otillar R.P."/>
            <person name="Pangilinan J."/>
            <person name="Peng Y."/>
            <person name="Rokas A."/>
            <person name="Rosa C.A."/>
            <person name="Scheuner C."/>
            <person name="Sibirny A.A."/>
            <person name="Slot J.C."/>
            <person name="Stielow J.B."/>
            <person name="Sun H."/>
            <person name="Kurtzman C.P."/>
            <person name="Blackwell M."/>
            <person name="Grigoriev I.V."/>
            <person name="Jeffries T.W."/>
        </authorList>
    </citation>
    <scope>NUCLEOTIDE SEQUENCE [LARGE SCALE GENOMIC DNA]</scope>
    <source>
        <strain evidence="16">NRRL Y-1933</strain>
    </source>
</reference>
<feature type="compositionally biased region" description="Basic and acidic residues" evidence="13">
    <location>
        <begin position="2311"/>
        <end position="2342"/>
    </location>
</feature>
<keyword evidence="9" id="KW-0539">Nucleus</keyword>
<feature type="compositionally biased region" description="Acidic residues" evidence="13">
    <location>
        <begin position="2150"/>
        <end position="2171"/>
    </location>
</feature>
<evidence type="ECO:0000256" key="1">
    <source>
        <dbReference type="ARBA" id="ARBA00000885"/>
    </source>
</evidence>
<evidence type="ECO:0000256" key="6">
    <source>
        <dbReference type="ARBA" id="ARBA00022679"/>
    </source>
</evidence>
<feature type="region of interest" description="Disordered" evidence="13">
    <location>
        <begin position="1624"/>
        <end position="1661"/>
    </location>
</feature>
<evidence type="ECO:0000313" key="15">
    <source>
        <dbReference type="EMBL" id="ODV68402.1"/>
    </source>
</evidence>
<evidence type="ECO:0000256" key="2">
    <source>
        <dbReference type="ARBA" id="ARBA00004123"/>
    </source>
</evidence>
<dbReference type="Gene3D" id="3.90.1750.10">
    <property type="entry name" value="Hect, E3 ligase catalytic domains"/>
    <property type="match status" value="1"/>
</dbReference>
<dbReference type="InterPro" id="IPR000569">
    <property type="entry name" value="HECT_dom"/>
</dbReference>
<feature type="compositionally biased region" description="Basic and acidic residues" evidence="13">
    <location>
        <begin position="2818"/>
        <end position="2831"/>
    </location>
</feature>
<evidence type="ECO:0000256" key="13">
    <source>
        <dbReference type="SAM" id="MobiDB-lite"/>
    </source>
</evidence>
<sequence>MSISCVKHLNKVEMEKPLKPLIDELTECPENQLPVKLRQNLTWERPKSNLFHWIPLLNRFDEVFEHYISEYGLDEEFTKLRVMRPEHADILVSCLQFTYLLLEHCANRSIYSSSDRIFHLLNTATIDVRLHALQVAVMLGERYLQTNSSKYSSPKPVKLKVLELAKFYPLPIPPNFNPRTNNHQNKNVDSDDKNKNEHLSLLDTITNKKRYPSKWRLIQFQYFKTEVPPPQTQKETKKKKKSKKESKKDNKSLARDTFQEGLADFTLSEENVRKLSLEQIYDKATEVIPKEFWFEFSLHAQVVKSFNTKSYDSINLREQLLRTKCLAIAFVCCSCPSDFTAPRLFESEPYIFSFLTDFIQPENTDLVSKDVYFAAIKTLECISMRRVWGNDIIRCMGGNVNHGTLFQVIRHINKKVRDEDDDLFERGYGHFFNVLGNLIVFKTATPRLTAGGILNDLMLFLETKSKYRWTCSAALHILTLYLNAAPESFTDFVSNDGFNKLINTVNYEVDFALENPGFGGGPPKTAVTYYSITLRQSNYIRNLLKLVSHLIQSESGDILRNLFDSSILQSFNKIILNPKVFGPAILSATVDAVFYIIHNEPTAFSILNEANVIDTILDNYDNLFIPSSDLLVSLPEVLGAICLNKEGLDKIIKQETISKYFKSFYVLEHAKQLVRSDMSTNLGCCFDELGRHYSSLKPIIMREVVALLQNLFKFSNEKLDCLHFYDSPNGALYLSNDEKPDQKSNHPQDDKEIDVWETSDTAYILDNLFFFLGGLLQDSGQWGNDAIESIKFEVWAAFLTLDYVPFDYTTSNGLSSLMGVLKYFDDEDRTYGFPVLFRIFKSQFQNPLIQDFMSFDNSSVSFFERYNFDPVGGTKFLNELNKLNTLMYTITEIYINQSLLFPDRYVQIATYFGAEGLEVIDYMGAILRKCAQEEIIIRSNVPEIVARKTAPVMDVSNNYVPVQVFTSKPDSQEKEDLSIAKFKNTLQIRFLTYRIQNHIATIFASIGRVCMMRRQDYSQYIFRRRAVNITNKLATVMTEAIDAKVSESMKENYLLIMANIFSIVILNKERNKYLAQTSLIIALIESGFFSSLKDSATHLWNRMLQLDPDEVKSIEKLEYISSQDASITKNALNQILSIFANTTSFDSYPAFPNCDLYYHYGFEKRAETQLLPSLLVEVRIVAIKLLVTCMGSDSKLFDLSSKFHPGNIPTAVIEKMISIFKTSWNRNHEVDSDSFIPLQPENVSPSSDNIELLKSLGLDETQAIHLFKHVHSLKDLCDTEWPDCSEIGISEEKWNELKGSIGNSSELYSPKSFDLPGYKVIDRCRLQNAEAFQKSWIKIVGLFPKNAEDIAAMFKFIIKDLDATLTDVMDSVIDLSKSKNEEGLGATTHLLCLLLRNGSQIKDRSPIYERFNSFFLTQFTHANVNKDFFAYGLHILAQMLSYRDIPDPEVSDFDFGSMEKRPATFNDDQMEEIFASLINLQNIKDIKSAIGIGKLLLLYSKDSRYTYKITESTLLKELIPLTKIFIDEENNLLEFYQKIMNILLRTCYETKDVLRTLFSAEISQSFDTRTKKATFQMLIDEHCELIIRDQNLFIDVFSDLVRYYNYDGSLRNFSNLTTMLKDDLTKPKSTQNDKTEQKDGEGDIEMESVNDKPPVEYIGTNNTPPSTGVVHLLLTELMEVSKRDWVSTPEDVKEKEANASEKDKKKDNDIVLLMKNSNFAYSCFLLKTITELVGSFKQSKLEFLTFSKKLHPEDKLKPRSTSLNFLTHQLIPTESLIKSSGAEFERRNAISSLAKLSNLALLSTPVIEKDQVADPNKEDADMAVIRKFYVDVLLKNLKEVLALPKTANIRYSKLIDIFNLVGSLLNPKFRELSGPLLSKNATKYDTYFIAKALIDKQVPNQLTSILSELDLNFPQINKIIKSGLKPINYIGKVKTDFQDLFKAGYQGEKDDEDIVPEDVDDRDETPDLFKNSTLGMYDVDFDSEDDEGDYYDDEGPLEVLMSGEEISENESDLDSEMEDEDGLDDGYGDSGLEDVEGDEGTYSNDEDMDDGGIEIIDELDIHSHDEADSDSDDYSDSDGNEFYSQDDNEQDDGYEDVSEYDDDELDGWIEEFEDGDEPSDGSGSEAEDDAGADQSIMRIRRNRNGSIEPTTEDDPADAMSEDDSEIEDPENSDSLPASRRRARDFATSFFDALRPAMGRTNIASLFGGLFSTANDDYQLLRGSIQIGGERANGIPRFENALDFLLGNRNKNNDDPLSSMYVKSTRERWDDLFEIFFYPLDRKRFLSIAPAIHNRIAGESLDLLNKRKDEMETARKERAEKMRKKEEEERERREEEAKKREEEAAAANDNNEPTAHVPVMVRIGDREVDIGGTDIDPEFFEALPDDMREEVFTQHVRERRENATNTGTDAREIDPDFLDALPEQIREEILQQESMARRFSSFEDEMRFNDNEDDEDDEDEDGDIIEPEEIELSPLGVPTSGLSRSSRSENNKKSSKVFFTPLIERPGVASLVKLLFIPQPTTHRDSIHHTLQALCHSKQTRVEVMNLLIGILQDGLHNQRSIEKLYHQITIRASLSSGKHNVSVGNNKSTSSQIPIGATPISVGTQVIEAIHYLLEHNNHLRYYLLTEHENTFVAKNSFNRKNKSKLSLSKEDKYPINYLLKLLDNHTVRDEQVFIDILARVLHIATRPLQILHKPRNSGNPPPFASPVIPDHNYRQLIKILTSNDCPNTTFRRAISAMQSLSILPNAQRVFSIELSDQATSLGNTIINDLKALTKELADANDYNTESKSFAKFSASSSDQAKLLRILTALDYMFESKEKEKDKEDQPKPDSESAIVDDEEETPKPAQAFAFRRMSIDEIEELTGLYKRLALGTLWDALSDCLRIMEDKQGMANVSTALLPLIEALMVVCKHSKVKEIQIKDVVKFEAKKIDFTKEPIESLFFSFTDEHKKILNYMVRTNPNLMSGPFGMLVRNPRVLEFDNKKNFFDRQLHQNKNANNKLAVNIRRDQVFLDSYRALFFKSRDEFRDSKLDINFKGESGIDAGGVTREWYQVLSRQMFNPDYALFTPVASDETTFHPNRTSYINPEHLSFFKFIGRIIGKAIYDGSYLDCHFSRAVYKRILGKQVSLKDMENLDLEYFKSLMWMLENDITDVITEDFLVETDDYGEHKIIDLVPNGRNIPVTEENKNEYVKLVVEYRLTTSVSEQMDNFISGFHEIIPKDLVSIFGEQELELLISGLPDINVDDWKNNTTYNNYSPSSIQIQWFWRAIKSFDNEERAKLLQFATGTSKVPLNGFKELSGANGTCKFSIHRDYGSTDRLPSSHTCFNQIDLPAYETYETLRGSLLLAFTEGHEGFGLA</sequence>
<accession>A0A1E4RMB3</accession>
<feature type="compositionally biased region" description="Basic residues" evidence="13">
    <location>
        <begin position="236"/>
        <end position="245"/>
    </location>
</feature>
<feature type="compositionally biased region" description="Acidic residues" evidence="13">
    <location>
        <begin position="2067"/>
        <end position="2131"/>
    </location>
</feature>
<dbReference type="GO" id="GO:0005634">
    <property type="term" value="C:nucleus"/>
    <property type="evidence" value="ECO:0007669"/>
    <property type="project" value="UniProtKB-SubCell"/>
</dbReference>
<dbReference type="UniPathway" id="UPA00143"/>
<feature type="compositionally biased region" description="Basic and acidic residues" evidence="13">
    <location>
        <begin position="2439"/>
        <end position="2449"/>
    </location>
</feature>
<feature type="region of interest" description="Disordered" evidence="13">
    <location>
        <begin position="1948"/>
        <end position="1969"/>
    </location>
</feature>
<dbReference type="EMBL" id="KV454539">
    <property type="protein sequence ID" value="ODV68402.1"/>
    <property type="molecule type" value="Genomic_DNA"/>
</dbReference>
<name>A0A1E4RMB3_9ASCO</name>
<dbReference type="InterPro" id="IPR010314">
    <property type="entry name" value="E3_Ub_ligase_DUF913"/>
</dbReference>
<dbReference type="EC" id="2.3.2.26" evidence="4"/>
<keyword evidence="8" id="KW-0509">mRNA transport</keyword>
<organism evidence="15 16">
    <name type="scientific">Hyphopichia burtonii NRRL Y-1933</name>
    <dbReference type="NCBI Taxonomy" id="984485"/>
    <lineage>
        <taxon>Eukaryota</taxon>
        <taxon>Fungi</taxon>
        <taxon>Dikarya</taxon>
        <taxon>Ascomycota</taxon>
        <taxon>Saccharomycotina</taxon>
        <taxon>Pichiomycetes</taxon>
        <taxon>Debaryomycetaceae</taxon>
        <taxon>Hyphopichia</taxon>
    </lineage>
</organism>
<evidence type="ECO:0000313" key="16">
    <source>
        <dbReference type="Proteomes" id="UP000095085"/>
    </source>
</evidence>
<dbReference type="InterPro" id="IPR010309">
    <property type="entry name" value="E3_Ub_ligase_DUF908"/>
</dbReference>
<dbReference type="FunFam" id="3.30.2160.10:FF:000001">
    <property type="entry name" value="E3 ubiquitin-protein ligase NEDD4-like"/>
    <property type="match status" value="1"/>
</dbReference>
<protein>
    <recommendedName>
        <fullName evidence="4">HECT-type E3 ubiquitin transferase</fullName>
        <ecNumber evidence="4">2.3.2.26</ecNumber>
    </recommendedName>
    <alternativeName>
        <fullName evidence="11">HECT-type E3 ubiquitin transferase TOM1</fullName>
    </alternativeName>
</protein>
<dbReference type="GO" id="GO:0006511">
    <property type="term" value="P:ubiquitin-dependent protein catabolic process"/>
    <property type="evidence" value="ECO:0007669"/>
    <property type="project" value="TreeGrafter"/>
</dbReference>
<evidence type="ECO:0000256" key="4">
    <source>
        <dbReference type="ARBA" id="ARBA00012485"/>
    </source>
</evidence>
<evidence type="ECO:0000259" key="14">
    <source>
        <dbReference type="PROSITE" id="PS50237"/>
    </source>
</evidence>
<feature type="compositionally biased region" description="Basic and acidic residues" evidence="13">
    <location>
        <begin position="186"/>
        <end position="195"/>
    </location>
</feature>
<dbReference type="Pfam" id="PF00632">
    <property type="entry name" value="HECT"/>
    <property type="match status" value="1"/>
</dbReference>
<dbReference type="STRING" id="984485.A0A1E4RMB3"/>
<dbReference type="GO" id="GO:0005737">
    <property type="term" value="C:cytoplasm"/>
    <property type="evidence" value="ECO:0007669"/>
    <property type="project" value="TreeGrafter"/>
</dbReference>
<feature type="compositionally biased region" description="Acidic residues" evidence="13">
    <location>
        <begin position="2450"/>
        <end position="2470"/>
    </location>
</feature>
<dbReference type="Proteomes" id="UP000095085">
    <property type="component" value="Unassembled WGS sequence"/>
</dbReference>
<dbReference type="GO" id="GO:0000209">
    <property type="term" value="P:protein polyubiquitination"/>
    <property type="evidence" value="ECO:0007669"/>
    <property type="project" value="TreeGrafter"/>
</dbReference>
<comment type="catalytic activity">
    <reaction evidence="1">
        <text>S-ubiquitinyl-[E2 ubiquitin-conjugating enzyme]-L-cysteine + [acceptor protein]-L-lysine = [E2 ubiquitin-conjugating enzyme]-L-cysteine + N(6)-ubiquitinyl-[acceptor protein]-L-lysine.</text>
        <dbReference type="EC" id="2.3.2.26"/>
    </reaction>
</comment>
<feature type="region of interest" description="Disordered" evidence="13">
    <location>
        <begin position="2006"/>
        <end position="2179"/>
    </location>
</feature>
<dbReference type="Pfam" id="PF06025">
    <property type="entry name" value="DUF913"/>
    <property type="match status" value="1"/>
</dbReference>
<feature type="region of interest" description="Disordered" evidence="13">
    <location>
        <begin position="2437"/>
        <end position="2492"/>
    </location>
</feature>
<feature type="region of interest" description="Disordered" evidence="13">
    <location>
        <begin position="2311"/>
        <end position="2355"/>
    </location>
</feature>
<dbReference type="SMART" id="SM00119">
    <property type="entry name" value="HECTc"/>
    <property type="match status" value="1"/>
</dbReference>
<dbReference type="PANTHER" id="PTHR11254:SF67">
    <property type="entry name" value="E3 UBIQUITIN-PROTEIN LIGASE HUWE1"/>
    <property type="match status" value="1"/>
</dbReference>
<dbReference type="FunFam" id="3.90.1750.10:FF:000003">
    <property type="entry name" value="E3 ubiquitin-protein ligase UPL1"/>
    <property type="match status" value="1"/>
</dbReference>
<feature type="compositionally biased region" description="Acidic residues" evidence="13">
    <location>
        <begin position="2006"/>
        <end position="2058"/>
    </location>
</feature>
<dbReference type="InterPro" id="IPR016024">
    <property type="entry name" value="ARM-type_fold"/>
</dbReference>
<dbReference type="SUPFAM" id="SSF56204">
    <property type="entry name" value="Hect, E3 ligase catalytic domain"/>
    <property type="match status" value="1"/>
</dbReference>
<dbReference type="Gene3D" id="3.30.2160.10">
    <property type="entry name" value="Hect, E3 ligase catalytic domain"/>
    <property type="match status" value="1"/>
</dbReference>
<feature type="compositionally biased region" description="Acidic residues" evidence="13">
    <location>
        <begin position="1949"/>
        <end position="1966"/>
    </location>
</feature>
<keyword evidence="16" id="KW-1185">Reference proteome</keyword>
<evidence type="ECO:0000256" key="7">
    <source>
        <dbReference type="ARBA" id="ARBA00022786"/>
    </source>
</evidence>
<dbReference type="PANTHER" id="PTHR11254">
    <property type="entry name" value="HECT DOMAIN UBIQUITIN-PROTEIN LIGASE"/>
    <property type="match status" value="1"/>
</dbReference>
<dbReference type="FunFam" id="3.30.2410.10:FF:000004">
    <property type="entry name" value="E3 ubiquitin-protein ligase HUWE1, variant"/>
    <property type="match status" value="1"/>
</dbReference>
<evidence type="ECO:0000256" key="10">
    <source>
        <dbReference type="ARBA" id="ARBA00034494"/>
    </source>
</evidence>
<dbReference type="GO" id="GO:0061630">
    <property type="term" value="F:ubiquitin protein ligase activity"/>
    <property type="evidence" value="ECO:0007669"/>
    <property type="project" value="UniProtKB-EC"/>
</dbReference>
<feature type="domain" description="HECT" evidence="14">
    <location>
        <begin position="3021"/>
        <end position="3357"/>
    </location>
</feature>
<feature type="region of interest" description="Disordered" evidence="13">
    <location>
        <begin position="173"/>
        <end position="195"/>
    </location>
</feature>
<evidence type="ECO:0000256" key="3">
    <source>
        <dbReference type="ARBA" id="ARBA00004906"/>
    </source>
</evidence>
<dbReference type="InterPro" id="IPR035983">
    <property type="entry name" value="Hect_E3_ubiquitin_ligase"/>
</dbReference>
<dbReference type="GeneID" id="30997029"/>
<dbReference type="OrthoDB" id="8068875at2759"/>
<feature type="region of interest" description="Disordered" evidence="13">
    <location>
        <begin position="2818"/>
        <end position="2842"/>
    </location>
</feature>
<dbReference type="CDD" id="cd00078">
    <property type="entry name" value="HECTc"/>
    <property type="match status" value="1"/>
</dbReference>
<feature type="active site" description="Glycyl thioester intermediate" evidence="12">
    <location>
        <position position="3324"/>
    </location>
</feature>
<evidence type="ECO:0000256" key="12">
    <source>
        <dbReference type="PROSITE-ProRule" id="PRU00104"/>
    </source>
</evidence>
<evidence type="ECO:0000256" key="11">
    <source>
        <dbReference type="ARBA" id="ARBA00076267"/>
    </source>
</evidence>
<proteinExistence type="inferred from homology"/>
<dbReference type="GO" id="GO:0051028">
    <property type="term" value="P:mRNA transport"/>
    <property type="evidence" value="ECO:0007669"/>
    <property type="project" value="UniProtKB-KW"/>
</dbReference>
<dbReference type="Pfam" id="PF14377">
    <property type="entry name" value="UBM"/>
    <property type="match status" value="2"/>
</dbReference>
<evidence type="ECO:0000256" key="5">
    <source>
        <dbReference type="ARBA" id="ARBA00022448"/>
    </source>
</evidence>
<dbReference type="RefSeq" id="XP_020077469.1">
    <property type="nucleotide sequence ID" value="XM_020222480.1"/>
</dbReference>
<dbReference type="SUPFAM" id="SSF48371">
    <property type="entry name" value="ARM repeat"/>
    <property type="match status" value="1"/>
</dbReference>
<gene>
    <name evidence="15" type="ORF">HYPBUDRAFT_160330</name>
</gene>
<comment type="similarity">
    <text evidence="10">Belongs to the UPL family. TOM1/PTR1 subfamily.</text>
</comment>
<feature type="region of interest" description="Disordered" evidence="13">
    <location>
        <begin position="229"/>
        <end position="253"/>
    </location>
</feature>
<keyword evidence="7 12" id="KW-0833">Ubl conjugation pathway</keyword>
<evidence type="ECO:0000256" key="9">
    <source>
        <dbReference type="ARBA" id="ARBA00023242"/>
    </source>
</evidence>
<dbReference type="InterPro" id="IPR050409">
    <property type="entry name" value="E3_ubiq-protein_ligase"/>
</dbReference>
<comment type="subcellular location">
    <subcellularLocation>
        <location evidence="2">Nucleus</location>
    </subcellularLocation>
</comment>
<dbReference type="Gene3D" id="3.30.2410.10">
    <property type="entry name" value="Hect, E3 ligase catalytic domain"/>
    <property type="match status" value="1"/>
</dbReference>
<dbReference type="Pfam" id="PF06012">
    <property type="entry name" value="DUF908"/>
    <property type="match status" value="1"/>
</dbReference>
<comment type="pathway">
    <text evidence="3">Protein modification; protein ubiquitination.</text>
</comment>
<keyword evidence="5" id="KW-0813">Transport</keyword>
<evidence type="ECO:0000256" key="8">
    <source>
        <dbReference type="ARBA" id="ARBA00022816"/>
    </source>
</evidence>
<dbReference type="InterPro" id="IPR025527">
    <property type="entry name" value="HUWE1/Rev1_UBM"/>
</dbReference>